<dbReference type="EMBL" id="CP018099">
    <property type="protein sequence ID" value="APF17510.1"/>
    <property type="molecule type" value="Genomic_DNA"/>
</dbReference>
<dbReference type="Proteomes" id="UP000004671">
    <property type="component" value="Chromosome"/>
</dbReference>
<dbReference type="STRING" id="880073.Cabys_759"/>
<evidence type="ECO:0000313" key="5">
    <source>
        <dbReference type="Proteomes" id="UP000183868"/>
    </source>
</evidence>
<dbReference type="InterPro" id="IPR007621">
    <property type="entry name" value="TPM_dom"/>
</dbReference>
<feature type="domain" description="TPM" evidence="1">
    <location>
        <begin position="2"/>
        <end position="121"/>
    </location>
</feature>
<accession>H1XUB7</accession>
<dbReference type="EMBL" id="CM001402">
    <property type="protein sequence ID" value="EHO41607.1"/>
    <property type="molecule type" value="Genomic_DNA"/>
</dbReference>
<keyword evidence="4" id="KW-1185">Reference proteome</keyword>
<organism evidence="3 4">
    <name type="scientific">Caldithrix abyssi DSM 13497</name>
    <dbReference type="NCBI Taxonomy" id="880073"/>
    <lineage>
        <taxon>Bacteria</taxon>
        <taxon>Pseudomonadati</taxon>
        <taxon>Calditrichota</taxon>
        <taxon>Calditrichia</taxon>
        <taxon>Calditrichales</taxon>
        <taxon>Calditrichaceae</taxon>
        <taxon>Caldithrix</taxon>
    </lineage>
</organism>
<dbReference type="Proteomes" id="UP000183868">
    <property type="component" value="Chromosome"/>
</dbReference>
<evidence type="ECO:0000313" key="3">
    <source>
        <dbReference type="EMBL" id="EHO41607.1"/>
    </source>
</evidence>
<dbReference type="AlphaFoldDB" id="H1XUB7"/>
<proteinExistence type="predicted"/>
<evidence type="ECO:0000259" key="1">
    <source>
        <dbReference type="Pfam" id="PF04536"/>
    </source>
</evidence>
<dbReference type="HOGENOM" id="CLU_086382_1_1_0"/>
<dbReference type="PANTHER" id="PTHR30373">
    <property type="entry name" value="UPF0603 PROTEIN YGCG"/>
    <property type="match status" value="1"/>
</dbReference>
<reference evidence="3 4" key="1">
    <citation type="submission" date="2011-09" db="EMBL/GenBank/DDBJ databases">
        <title>The permanent draft genome of Caldithrix abyssi DSM 13497.</title>
        <authorList>
            <consortium name="US DOE Joint Genome Institute (JGI-PGF)"/>
            <person name="Lucas S."/>
            <person name="Han J."/>
            <person name="Lapidus A."/>
            <person name="Bruce D."/>
            <person name="Goodwin L."/>
            <person name="Pitluck S."/>
            <person name="Peters L."/>
            <person name="Kyrpides N."/>
            <person name="Mavromatis K."/>
            <person name="Ivanova N."/>
            <person name="Mikhailova N."/>
            <person name="Chertkov O."/>
            <person name="Detter J.C."/>
            <person name="Tapia R."/>
            <person name="Han C."/>
            <person name="Land M."/>
            <person name="Hauser L."/>
            <person name="Markowitz V."/>
            <person name="Cheng J.-F."/>
            <person name="Hugenholtz P."/>
            <person name="Woyke T."/>
            <person name="Wu D."/>
            <person name="Spring S."/>
            <person name="Brambilla E."/>
            <person name="Klenk H.-P."/>
            <person name="Eisen J.A."/>
        </authorList>
    </citation>
    <scope>NUCLEOTIDE SEQUENCE [LARGE SCALE GENOMIC DNA]</scope>
    <source>
        <strain evidence="3 4">DSM 13497</strain>
    </source>
</reference>
<reference evidence="2 5" key="2">
    <citation type="submission" date="2016-11" db="EMBL/GenBank/DDBJ databases">
        <title>Genomic analysis of Caldithrix abyssi and proposal of a novel bacterial phylum Caldithrichaeota.</title>
        <authorList>
            <person name="Kublanov I."/>
            <person name="Sigalova O."/>
            <person name="Gavrilov S."/>
            <person name="Lebedinsky A."/>
            <person name="Ivanova N."/>
            <person name="Daum C."/>
            <person name="Reddy T."/>
            <person name="Klenk H.P."/>
            <person name="Goker M."/>
            <person name="Reva O."/>
            <person name="Miroshnichenko M."/>
            <person name="Kyprides N."/>
            <person name="Woyke T."/>
            <person name="Gelfand M."/>
        </authorList>
    </citation>
    <scope>NUCLEOTIDE SEQUENCE [LARGE SCALE GENOMIC DNA]</scope>
    <source>
        <strain evidence="2 5">LF13</strain>
    </source>
</reference>
<dbReference type="Gene3D" id="3.10.310.50">
    <property type="match status" value="1"/>
</dbReference>
<name>H1XUB7_CALAY</name>
<dbReference type="PaxDb" id="880073-Calab_1994"/>
<dbReference type="KEGG" id="caby:Cabys_759"/>
<gene>
    <name evidence="2" type="ORF">Cabys_759</name>
    <name evidence="3" type="ORF">Calab_1994</name>
</gene>
<dbReference type="eggNOG" id="COG3762">
    <property type="taxonomic scope" value="Bacteria"/>
</dbReference>
<dbReference type="RefSeq" id="WP_006928772.1">
    <property type="nucleotide sequence ID" value="NZ_CM001402.1"/>
</dbReference>
<protein>
    <submittedName>
        <fullName evidence="2">TLP18.3, Psb32 and MOLO-1 founding protein of phosphatase</fullName>
    </submittedName>
</protein>
<sequence length="145" mass="16757">MDPAKFLSKEEQQQIIRAIQEAEKETSGEIRLHIESRCKDDPLERAKAIFQKLKMHQTALRNGVIVYLAADDRKFAIWGDKGINEKVPENFWEDVKEAMAELFKQNRFAEGLEKGISMIGDKLKEYFPYQSDDVNELSDDISFGD</sequence>
<evidence type="ECO:0000313" key="2">
    <source>
        <dbReference type="EMBL" id="APF17510.1"/>
    </source>
</evidence>
<evidence type="ECO:0000313" key="4">
    <source>
        <dbReference type="Proteomes" id="UP000004671"/>
    </source>
</evidence>
<dbReference type="OrthoDB" id="9786161at2"/>
<dbReference type="Pfam" id="PF04536">
    <property type="entry name" value="TPM_phosphatase"/>
    <property type="match status" value="1"/>
</dbReference>
<dbReference type="PANTHER" id="PTHR30373:SF8">
    <property type="entry name" value="BLL7265 PROTEIN"/>
    <property type="match status" value="1"/>
</dbReference>
<dbReference type="InParanoid" id="H1XUB7"/>